<dbReference type="PANTHER" id="PTHR35007:SF2">
    <property type="entry name" value="PILUS ASSEMBLE PROTEIN"/>
    <property type="match status" value="1"/>
</dbReference>
<feature type="transmembrane region" description="Helical" evidence="6">
    <location>
        <begin position="6"/>
        <end position="22"/>
    </location>
</feature>
<comment type="caution">
    <text evidence="8">The sequence shown here is derived from an EMBL/GenBank/DDBJ whole genome shotgun (WGS) entry which is preliminary data.</text>
</comment>
<proteinExistence type="predicted"/>
<dbReference type="AlphaFoldDB" id="A0A7W3XRN1"/>
<keyword evidence="2" id="KW-1003">Cell membrane</keyword>
<evidence type="ECO:0000259" key="7">
    <source>
        <dbReference type="Pfam" id="PF00482"/>
    </source>
</evidence>
<protein>
    <submittedName>
        <fullName evidence="8">Tight adherence protein C</fullName>
    </submittedName>
</protein>
<keyword evidence="3 6" id="KW-0812">Transmembrane</keyword>
<evidence type="ECO:0000256" key="4">
    <source>
        <dbReference type="ARBA" id="ARBA00022989"/>
    </source>
</evidence>
<reference evidence="8 9" key="1">
    <citation type="submission" date="2020-08" db="EMBL/GenBank/DDBJ databases">
        <title>Genomic Encyclopedia of Type Strains, Phase III (KMG-III): the genomes of soil and plant-associated and newly described type strains.</title>
        <authorList>
            <person name="Whitman W."/>
        </authorList>
    </citation>
    <scope>NUCLEOTIDE SEQUENCE [LARGE SCALE GENOMIC DNA]</scope>
    <source>
        <strain evidence="8 9">CECT 8693</strain>
    </source>
</reference>
<evidence type="ECO:0000256" key="2">
    <source>
        <dbReference type="ARBA" id="ARBA00022475"/>
    </source>
</evidence>
<dbReference type="InterPro" id="IPR018076">
    <property type="entry name" value="T2SS_GspF_dom"/>
</dbReference>
<evidence type="ECO:0000256" key="1">
    <source>
        <dbReference type="ARBA" id="ARBA00004651"/>
    </source>
</evidence>
<dbReference type="Pfam" id="PF00482">
    <property type="entry name" value="T2SSF"/>
    <property type="match status" value="1"/>
</dbReference>
<evidence type="ECO:0000313" key="8">
    <source>
        <dbReference type="EMBL" id="MBA9085832.1"/>
    </source>
</evidence>
<organism evidence="8 9">
    <name type="scientific">Fontibacillus solani</name>
    <dbReference type="NCBI Taxonomy" id="1572857"/>
    <lineage>
        <taxon>Bacteria</taxon>
        <taxon>Bacillati</taxon>
        <taxon>Bacillota</taxon>
        <taxon>Bacilli</taxon>
        <taxon>Bacillales</taxon>
        <taxon>Paenibacillaceae</taxon>
        <taxon>Fontibacillus</taxon>
    </lineage>
</organism>
<keyword evidence="9" id="KW-1185">Reference proteome</keyword>
<keyword evidence="4 6" id="KW-1133">Transmembrane helix</keyword>
<name>A0A7W3XRN1_9BACL</name>
<accession>A0A7W3XRN1</accession>
<evidence type="ECO:0000256" key="6">
    <source>
        <dbReference type="SAM" id="Phobius"/>
    </source>
</evidence>
<feature type="domain" description="Type II secretion system protein GspF" evidence="7">
    <location>
        <begin position="155"/>
        <end position="285"/>
    </location>
</feature>
<dbReference type="Proteomes" id="UP000567067">
    <property type="component" value="Unassembled WGS sequence"/>
</dbReference>
<sequence length="293" mass="33410">MKMLWVWGSLFIFLVLFWGMMYQRSAGRFRGCTDMKMEGIRLQKMAPPMLYVLEKLKISQRFPILFYKIQRSIQKISGDRRGGEFTLLFLAEMLNYSWLLLVAGCLMTLLMDGEITGIVIGGILSVLLPAALINDLHRKVVKREQAIHLELPELLNKLVLLVGAGSTVQQAIRQCLDRKQEEEQHPLYGELFRMQRELEGGYSFQQALEGFSKRCGVQEVSAFTTAVLLNYRRGGNDFILALRDLSHSLWDKRKSVSKTLGEQASSKLIFPLVLIFLIIVILVGAPAFMIMDM</sequence>
<feature type="transmembrane region" description="Helical" evidence="6">
    <location>
        <begin position="85"/>
        <end position="109"/>
    </location>
</feature>
<dbReference type="GO" id="GO:0005886">
    <property type="term" value="C:plasma membrane"/>
    <property type="evidence" value="ECO:0007669"/>
    <property type="project" value="UniProtKB-SubCell"/>
</dbReference>
<gene>
    <name evidence="8" type="ORF">FHR92_002299</name>
</gene>
<comment type="subcellular location">
    <subcellularLocation>
        <location evidence="1">Cell membrane</location>
        <topology evidence="1">Multi-pass membrane protein</topology>
    </subcellularLocation>
</comment>
<dbReference type="EMBL" id="JACJIP010000013">
    <property type="protein sequence ID" value="MBA9085832.1"/>
    <property type="molecule type" value="Genomic_DNA"/>
</dbReference>
<keyword evidence="5 6" id="KW-0472">Membrane</keyword>
<evidence type="ECO:0000313" key="9">
    <source>
        <dbReference type="Proteomes" id="UP000567067"/>
    </source>
</evidence>
<feature type="transmembrane region" description="Helical" evidence="6">
    <location>
        <begin position="115"/>
        <end position="133"/>
    </location>
</feature>
<evidence type="ECO:0000256" key="5">
    <source>
        <dbReference type="ARBA" id="ARBA00023136"/>
    </source>
</evidence>
<evidence type="ECO:0000256" key="3">
    <source>
        <dbReference type="ARBA" id="ARBA00022692"/>
    </source>
</evidence>
<feature type="transmembrane region" description="Helical" evidence="6">
    <location>
        <begin position="268"/>
        <end position="291"/>
    </location>
</feature>
<dbReference type="PANTHER" id="PTHR35007">
    <property type="entry name" value="INTEGRAL MEMBRANE PROTEIN-RELATED"/>
    <property type="match status" value="1"/>
</dbReference>